<keyword evidence="3" id="KW-1185">Reference proteome</keyword>
<dbReference type="KEGG" id="zro:ZYRO0G18788g"/>
<reference evidence="2 3" key="1">
    <citation type="journal article" date="2009" name="Genome Res.">
        <title>Comparative genomics of protoploid Saccharomycetaceae.</title>
        <authorList>
            <consortium name="The Genolevures Consortium"/>
            <person name="Souciet J.-L."/>
            <person name="Dujon B."/>
            <person name="Gaillardin C."/>
            <person name="Johnston M."/>
            <person name="Baret P.V."/>
            <person name="Cliften P."/>
            <person name="Sherman D.J."/>
            <person name="Weissenbach J."/>
            <person name="Westhof E."/>
            <person name="Wincker P."/>
            <person name="Jubin C."/>
            <person name="Poulain J."/>
            <person name="Barbe V."/>
            <person name="Segurens B."/>
            <person name="Artiguenave F."/>
            <person name="Anthouard V."/>
            <person name="Vacherie B."/>
            <person name="Val M.-E."/>
            <person name="Fulton R.S."/>
            <person name="Minx P."/>
            <person name="Wilson R."/>
            <person name="Durrens P."/>
            <person name="Jean G."/>
            <person name="Marck C."/>
            <person name="Martin T."/>
            <person name="Nikolski M."/>
            <person name="Rolland T."/>
            <person name="Seret M.-L."/>
            <person name="Casaregola S."/>
            <person name="Despons L."/>
            <person name="Fairhead C."/>
            <person name="Fischer G."/>
            <person name="Lafontaine I."/>
            <person name="Leh V."/>
            <person name="Lemaire M."/>
            <person name="de Montigny J."/>
            <person name="Neuveglise C."/>
            <person name="Thierry A."/>
            <person name="Blanc-Lenfle I."/>
            <person name="Bleykasten C."/>
            <person name="Diffels J."/>
            <person name="Fritsch E."/>
            <person name="Frangeul L."/>
            <person name="Goeffon A."/>
            <person name="Jauniaux N."/>
            <person name="Kachouri-Lafond R."/>
            <person name="Payen C."/>
            <person name="Potier S."/>
            <person name="Pribylova L."/>
            <person name="Ozanne C."/>
            <person name="Richard G.-F."/>
            <person name="Sacerdot C."/>
            <person name="Straub M.-L."/>
            <person name="Talla E."/>
        </authorList>
    </citation>
    <scope>NUCLEOTIDE SEQUENCE [LARGE SCALE GENOMIC DNA]</scope>
    <source>
        <strain evidence="2 3">ATCC 2623 / CBS 732 / BCRC 21506 / NBRC 1130 / NCYC 568 / NRRL Y-229</strain>
    </source>
</reference>
<gene>
    <name evidence="2" type="ordered locus">ZYRO0G18788g</name>
</gene>
<evidence type="ECO:0000313" key="3">
    <source>
        <dbReference type="Proteomes" id="UP000008536"/>
    </source>
</evidence>
<proteinExistence type="predicted"/>
<dbReference type="FunCoup" id="C5E180">
    <property type="interactions" value="37"/>
</dbReference>
<accession>C5E180</accession>
<name>C5E180_ZYGRC</name>
<keyword evidence="1" id="KW-0812">Transmembrane</keyword>
<dbReference type="InParanoid" id="C5E180"/>
<dbReference type="HOGENOM" id="CLU_114202_0_0_1"/>
<evidence type="ECO:0000256" key="1">
    <source>
        <dbReference type="SAM" id="Phobius"/>
    </source>
</evidence>
<protein>
    <submittedName>
        <fullName evidence="2">ZYRO0G18788p</fullName>
    </submittedName>
</protein>
<dbReference type="AlphaFoldDB" id="C5E180"/>
<organism evidence="2 3">
    <name type="scientific">Zygosaccharomyces rouxii (strain ATCC 2623 / CBS 732 / NBRC 1130 / NCYC 568 / NRRL Y-229)</name>
    <dbReference type="NCBI Taxonomy" id="559307"/>
    <lineage>
        <taxon>Eukaryota</taxon>
        <taxon>Fungi</taxon>
        <taxon>Dikarya</taxon>
        <taxon>Ascomycota</taxon>
        <taxon>Saccharomycotina</taxon>
        <taxon>Saccharomycetes</taxon>
        <taxon>Saccharomycetales</taxon>
        <taxon>Saccharomycetaceae</taxon>
        <taxon>Zygosaccharomyces</taxon>
    </lineage>
</organism>
<dbReference type="Proteomes" id="UP000008536">
    <property type="component" value="Chromosome G"/>
</dbReference>
<feature type="transmembrane region" description="Helical" evidence="1">
    <location>
        <begin position="202"/>
        <end position="225"/>
    </location>
</feature>
<keyword evidence="1" id="KW-1133">Transmembrane helix</keyword>
<sequence>MNGPLSLSTTMDEDSSISTVDLTQKINPSDFKLSIERGKHLIAPFEVESQNYECRCESCHRTEERRPLLPRLCIMGVVCPLLWFYEITLCLYLQWLVPHEPTHPPIDSDQLPTEYELENCKKRTEIGIDPLTLQDIKITNQPIKSCSRFPYQTSDSPEPEVTYEGKICQEDQLKRAQFLFVRQIATQVIDTHRQQRSYLWKWVWYCTAAIASYVLVLTVILATTIKGSKHSR</sequence>
<keyword evidence="1" id="KW-0472">Membrane</keyword>
<dbReference type="EMBL" id="CU928179">
    <property type="protein sequence ID" value="CAR29864.1"/>
    <property type="molecule type" value="Genomic_DNA"/>
</dbReference>
<evidence type="ECO:0000313" key="2">
    <source>
        <dbReference type="EMBL" id="CAR29864.1"/>
    </source>
</evidence>